<comment type="function">
    <text evidence="11">Catalyzes the reduction of prostaglandin-ethanolamide H(2) (prostamide H(2)) to prostamide F(2alpha) with NADPH as proton donor. Also able to reduce prostaglandin H(2) to prostaglandin F(2alpha).</text>
</comment>
<keyword evidence="3" id="KW-0644">Prostaglandin metabolism</keyword>
<evidence type="ECO:0000256" key="6">
    <source>
        <dbReference type="ARBA" id="ARBA00022832"/>
    </source>
</evidence>
<dbReference type="GO" id="GO:0005829">
    <property type="term" value="C:cytosol"/>
    <property type="evidence" value="ECO:0007669"/>
    <property type="project" value="UniProtKB-SubCell"/>
</dbReference>
<accession>A0A8X6LK85</accession>
<evidence type="ECO:0000256" key="3">
    <source>
        <dbReference type="ARBA" id="ARBA00022501"/>
    </source>
</evidence>
<proteinExistence type="inferred from homology"/>
<keyword evidence="19" id="KW-1185">Reference proteome</keyword>
<keyword evidence="9" id="KW-0443">Lipid metabolism</keyword>
<dbReference type="Gene3D" id="3.40.30.10">
    <property type="entry name" value="Glutaredoxin"/>
    <property type="match status" value="1"/>
</dbReference>
<keyword evidence="2" id="KW-0963">Cytoplasm</keyword>
<dbReference type="FunFam" id="3.40.30.10:FF:000243">
    <property type="entry name" value="Prostamide/prostaglandin F synthase"/>
    <property type="match status" value="1"/>
</dbReference>
<reference evidence="18" key="1">
    <citation type="submission" date="2020-07" db="EMBL/GenBank/DDBJ databases">
        <title>Multicomponent nature underlies the extraordinary mechanical properties of spider dragline silk.</title>
        <authorList>
            <person name="Kono N."/>
            <person name="Nakamura H."/>
            <person name="Mori M."/>
            <person name="Yoshida Y."/>
            <person name="Ohtoshi R."/>
            <person name="Malay A.D."/>
            <person name="Moran D.A.P."/>
            <person name="Tomita M."/>
            <person name="Numata K."/>
            <person name="Arakawa K."/>
        </authorList>
    </citation>
    <scope>NUCLEOTIDE SEQUENCE</scope>
</reference>
<evidence type="ECO:0000256" key="12">
    <source>
        <dbReference type="ARBA" id="ARBA00037965"/>
    </source>
</evidence>
<evidence type="ECO:0000256" key="16">
    <source>
        <dbReference type="ARBA" id="ARBA00047917"/>
    </source>
</evidence>
<dbReference type="OrthoDB" id="40334at2759"/>
<organism evidence="18 19">
    <name type="scientific">Trichonephila clavata</name>
    <name type="common">Joro spider</name>
    <name type="synonym">Nephila clavata</name>
    <dbReference type="NCBI Taxonomy" id="2740835"/>
    <lineage>
        <taxon>Eukaryota</taxon>
        <taxon>Metazoa</taxon>
        <taxon>Ecdysozoa</taxon>
        <taxon>Arthropoda</taxon>
        <taxon>Chelicerata</taxon>
        <taxon>Arachnida</taxon>
        <taxon>Araneae</taxon>
        <taxon>Araneomorphae</taxon>
        <taxon>Entelegynae</taxon>
        <taxon>Araneoidea</taxon>
        <taxon>Nephilidae</taxon>
        <taxon>Trichonephila</taxon>
    </lineage>
</organism>
<evidence type="ECO:0000313" key="18">
    <source>
        <dbReference type="EMBL" id="GFR12880.1"/>
    </source>
</evidence>
<dbReference type="InterPro" id="IPR036249">
    <property type="entry name" value="Thioredoxin-like_sf"/>
</dbReference>
<evidence type="ECO:0000256" key="15">
    <source>
        <dbReference type="ARBA" id="ARBA00041838"/>
    </source>
</evidence>
<keyword evidence="7" id="KW-0521">NADP</keyword>
<evidence type="ECO:0000256" key="8">
    <source>
        <dbReference type="ARBA" id="ARBA00023002"/>
    </source>
</evidence>
<evidence type="ECO:0000256" key="9">
    <source>
        <dbReference type="ARBA" id="ARBA00023098"/>
    </source>
</evidence>
<dbReference type="InterPro" id="IPR032801">
    <property type="entry name" value="PXL2A/B/C"/>
</dbReference>
<dbReference type="Pfam" id="PF13911">
    <property type="entry name" value="AhpC-TSA_2"/>
    <property type="match status" value="1"/>
</dbReference>
<feature type="non-terminal residue" evidence="18">
    <location>
        <position position="1"/>
    </location>
</feature>
<comment type="similarity">
    <text evidence="12">Belongs to the peroxiredoxin-like PRXL2 family. Prostamide/prostaglandin F synthase subfamily.</text>
</comment>
<evidence type="ECO:0000313" key="19">
    <source>
        <dbReference type="Proteomes" id="UP000887116"/>
    </source>
</evidence>
<evidence type="ECO:0000256" key="1">
    <source>
        <dbReference type="ARBA" id="ARBA00004514"/>
    </source>
</evidence>
<sequence>SLIIMEEVSKIAENKLISATSKEEILVKSLWEEKACVITFFRRFGCGFCRLAAKDLSSIKSILDANNVRLIGIGVEELGVEDFINGKFFEGDLFIDCEKKCYTDLGYKRFGMLSIIHSLGNKNILEMLFLIAKAENVGGDMKGDKYQVGGTLVISKGGKKVLLNHKQESLADHIHPSEVLKSLGLKQKLMIKLKVKKLLLVMKSHARLQDNFVHFALHDCLNIEMASGFFTDFFFLEIT</sequence>
<evidence type="ECO:0000256" key="11">
    <source>
        <dbReference type="ARBA" id="ARBA00037117"/>
    </source>
</evidence>
<dbReference type="EMBL" id="BMAO01017032">
    <property type="protein sequence ID" value="GFR12880.1"/>
    <property type="molecule type" value="Genomic_DNA"/>
</dbReference>
<comment type="caution">
    <text evidence="18">The sequence shown here is derived from an EMBL/GenBank/DDBJ whole genome shotgun (WGS) entry which is preliminary data.</text>
</comment>
<protein>
    <recommendedName>
        <fullName evidence="14">Prostamide/prostaglandin F synthase</fullName>
        <ecNumber evidence="13">1.11.1.20</ecNumber>
    </recommendedName>
    <alternativeName>
        <fullName evidence="15">Peroxiredoxin-like 2B</fullName>
    </alternativeName>
</protein>
<evidence type="ECO:0000256" key="5">
    <source>
        <dbReference type="ARBA" id="ARBA00022585"/>
    </source>
</evidence>
<evidence type="ECO:0000256" key="7">
    <source>
        <dbReference type="ARBA" id="ARBA00022857"/>
    </source>
</evidence>
<evidence type="ECO:0000256" key="4">
    <source>
        <dbReference type="ARBA" id="ARBA00022516"/>
    </source>
</evidence>
<evidence type="ECO:0000256" key="13">
    <source>
        <dbReference type="ARBA" id="ARBA00039126"/>
    </source>
</evidence>
<comment type="catalytic activity">
    <reaction evidence="17">
        <text>prostamide F2alpha + [thioredoxin]-disulfide = prostamide H2 + [thioredoxin]-dithiol</text>
        <dbReference type="Rhea" id="RHEA:26373"/>
        <dbReference type="Rhea" id="RHEA-COMP:10698"/>
        <dbReference type="Rhea" id="RHEA-COMP:10700"/>
        <dbReference type="ChEBI" id="CHEBI:29950"/>
        <dbReference type="ChEBI" id="CHEBI:50058"/>
        <dbReference type="ChEBI" id="CHEBI:53081"/>
        <dbReference type="ChEBI" id="CHEBI:53082"/>
        <dbReference type="EC" id="1.11.1.20"/>
    </reaction>
</comment>
<comment type="catalytic activity">
    <reaction evidence="16">
        <text>prostaglandin H2 + [thioredoxin]-dithiol = prostaglandin F2alpha + [thioredoxin]-disulfide</text>
        <dbReference type="Rhea" id="RHEA:28214"/>
        <dbReference type="Rhea" id="RHEA-COMP:10698"/>
        <dbReference type="Rhea" id="RHEA-COMP:10700"/>
        <dbReference type="ChEBI" id="CHEBI:29950"/>
        <dbReference type="ChEBI" id="CHEBI:50058"/>
        <dbReference type="ChEBI" id="CHEBI:57404"/>
        <dbReference type="ChEBI" id="CHEBI:57405"/>
        <dbReference type="EC" id="1.11.1.20"/>
    </reaction>
</comment>
<evidence type="ECO:0000256" key="10">
    <source>
        <dbReference type="ARBA" id="ARBA00023160"/>
    </source>
</evidence>
<dbReference type="GO" id="GO:0001516">
    <property type="term" value="P:prostaglandin biosynthetic process"/>
    <property type="evidence" value="ECO:0007669"/>
    <property type="project" value="UniProtKB-KW"/>
</dbReference>
<keyword evidence="8" id="KW-0560">Oxidoreductase</keyword>
<keyword evidence="10" id="KW-0275">Fatty acid biosynthesis</keyword>
<dbReference type="PANTHER" id="PTHR28630">
    <property type="match status" value="1"/>
</dbReference>
<keyword evidence="6" id="KW-0276">Fatty acid metabolism</keyword>
<evidence type="ECO:0000256" key="2">
    <source>
        <dbReference type="ARBA" id="ARBA00022490"/>
    </source>
</evidence>
<dbReference type="PANTHER" id="PTHR28630:SF29">
    <property type="entry name" value="PROSTAMIDE_PROSTAGLANDIN F SYNTHASE"/>
    <property type="match status" value="1"/>
</dbReference>
<dbReference type="GO" id="GO:0047017">
    <property type="term" value="F:prostaglandin F synthase activity"/>
    <property type="evidence" value="ECO:0007669"/>
    <property type="project" value="TreeGrafter"/>
</dbReference>
<keyword evidence="4" id="KW-0444">Lipid biosynthesis</keyword>
<evidence type="ECO:0000256" key="14">
    <source>
        <dbReference type="ARBA" id="ARBA00040768"/>
    </source>
</evidence>
<dbReference type="SUPFAM" id="SSF52833">
    <property type="entry name" value="Thioredoxin-like"/>
    <property type="match status" value="1"/>
</dbReference>
<comment type="subcellular location">
    <subcellularLocation>
        <location evidence="1">Cytoplasm</location>
        <location evidence="1">Cytosol</location>
    </subcellularLocation>
</comment>
<keyword evidence="5" id="KW-0643">Prostaglandin biosynthesis</keyword>
<gene>
    <name evidence="18" type="primary">Prxl2b</name>
    <name evidence="18" type="ORF">TNCT_81281</name>
</gene>
<evidence type="ECO:0000256" key="17">
    <source>
        <dbReference type="ARBA" id="ARBA00048626"/>
    </source>
</evidence>
<dbReference type="EC" id="1.11.1.20" evidence="13"/>
<dbReference type="CDD" id="cd02970">
    <property type="entry name" value="PRX_like2"/>
    <property type="match status" value="1"/>
</dbReference>
<dbReference type="Proteomes" id="UP000887116">
    <property type="component" value="Unassembled WGS sequence"/>
</dbReference>
<name>A0A8X6LK85_TRICU</name>
<dbReference type="AlphaFoldDB" id="A0A8X6LK85"/>